<feature type="domain" description="Calcineurin-like phosphoesterase" evidence="3">
    <location>
        <begin position="10"/>
        <end position="207"/>
    </location>
</feature>
<comment type="caution">
    <text evidence="4">The sequence shown here is derived from an EMBL/GenBank/DDBJ whole genome shotgun (WGS) entry which is preliminary data.</text>
</comment>
<dbReference type="PANTHER" id="PTHR10161">
    <property type="entry name" value="TARTRATE-RESISTANT ACID PHOSPHATASE TYPE 5"/>
    <property type="match status" value="1"/>
</dbReference>
<keyword evidence="1" id="KW-0732">Signal</keyword>
<dbReference type="InterPro" id="IPR004843">
    <property type="entry name" value="Calcineurin-like_PHP"/>
</dbReference>
<keyword evidence="2" id="KW-0378">Hydrolase</keyword>
<dbReference type="PANTHER" id="PTHR10161:SF14">
    <property type="entry name" value="TARTRATE-RESISTANT ACID PHOSPHATASE TYPE 5"/>
    <property type="match status" value="1"/>
</dbReference>
<evidence type="ECO:0000313" key="4">
    <source>
        <dbReference type="EMBL" id="RKD14336.1"/>
    </source>
</evidence>
<dbReference type="Gene3D" id="3.60.21.10">
    <property type="match status" value="2"/>
</dbReference>
<accession>A0A419S3X1</accession>
<dbReference type="RefSeq" id="WP_245989116.1">
    <property type="nucleotide sequence ID" value="NZ_MBTA01000026.1"/>
</dbReference>
<gene>
    <name evidence="4" type="ORF">BCY91_07570</name>
</gene>
<dbReference type="Pfam" id="PF00149">
    <property type="entry name" value="Metallophos"/>
    <property type="match status" value="1"/>
</dbReference>
<dbReference type="GO" id="GO:0016787">
    <property type="term" value="F:hydrolase activity"/>
    <property type="evidence" value="ECO:0007669"/>
    <property type="project" value="UniProtKB-KW"/>
</dbReference>
<dbReference type="InterPro" id="IPR051558">
    <property type="entry name" value="Metallophosphoesterase_PAP"/>
</dbReference>
<dbReference type="EMBL" id="MBTA01000026">
    <property type="protein sequence ID" value="RKD14336.1"/>
    <property type="molecule type" value="Genomic_DNA"/>
</dbReference>
<evidence type="ECO:0000256" key="2">
    <source>
        <dbReference type="ARBA" id="ARBA00022801"/>
    </source>
</evidence>
<organism evidence="4 5">
    <name type="scientific">Pelobium manganitolerans</name>
    <dbReference type="NCBI Taxonomy" id="1842495"/>
    <lineage>
        <taxon>Bacteria</taxon>
        <taxon>Pseudomonadati</taxon>
        <taxon>Bacteroidota</taxon>
        <taxon>Sphingobacteriia</taxon>
        <taxon>Sphingobacteriales</taxon>
        <taxon>Sphingobacteriaceae</taxon>
        <taxon>Pelobium</taxon>
    </lineage>
</organism>
<dbReference type="AlphaFoldDB" id="A0A419S3X1"/>
<keyword evidence="5" id="KW-1185">Reference proteome</keyword>
<dbReference type="Proteomes" id="UP000283433">
    <property type="component" value="Unassembled WGS sequence"/>
</dbReference>
<reference evidence="4 5" key="1">
    <citation type="submission" date="2016-07" db="EMBL/GenBank/DDBJ databases">
        <title>Genome of Pelobium manganitolerans.</title>
        <authorList>
            <person name="Wu S."/>
            <person name="Wang G."/>
        </authorList>
    </citation>
    <scope>NUCLEOTIDE SEQUENCE [LARGE SCALE GENOMIC DNA]</scope>
    <source>
        <strain evidence="4 5">YS-25</strain>
    </source>
</reference>
<protein>
    <submittedName>
        <fullName evidence="4">Metallophosphoesterase</fullName>
    </submittedName>
</protein>
<name>A0A419S3X1_9SPHI</name>
<dbReference type="SUPFAM" id="SSF56300">
    <property type="entry name" value="Metallo-dependent phosphatases"/>
    <property type="match status" value="1"/>
</dbReference>
<evidence type="ECO:0000256" key="1">
    <source>
        <dbReference type="ARBA" id="ARBA00022729"/>
    </source>
</evidence>
<sequence length="348" mass="39641">MSSKKLIYELLLVGDTGNVKRHQPDSLLELLRRHLPDTVDATVLFLGDNIYPHGLPAQGDKLRQDAEAVLNAHHKAVEDFKGQVAFISGNHDWNKGKRDGLSYVLRQEAYLNNLFGKEVYFPPKACPGPSLVFSNPHLALIAINTQWWVQKGEKPTGKKDGCLQDSEEAFFVQLKSLLQKHASKRLFVCGHYPIYSYSLHGGSYKLKHHLFPLTIYKKGAYLPMPVVGSLLPLYRKYYGAREDLSHPRFKQLRRRLKAIFREFPGLTYIAGHEHNLQFIEKYENNYVVSGAGSKATYVVRNGKYSRFAAKEKGFFKIKVYDDLSAKAEVLAVDEENADGHLLFDGWMR</sequence>
<evidence type="ECO:0000259" key="3">
    <source>
        <dbReference type="Pfam" id="PF00149"/>
    </source>
</evidence>
<proteinExistence type="predicted"/>
<evidence type="ECO:0000313" key="5">
    <source>
        <dbReference type="Proteomes" id="UP000283433"/>
    </source>
</evidence>
<dbReference type="InterPro" id="IPR029052">
    <property type="entry name" value="Metallo-depent_PP-like"/>
</dbReference>